<dbReference type="PANTHER" id="PTHR43649">
    <property type="entry name" value="ARABINOSE-BINDING PROTEIN-RELATED"/>
    <property type="match status" value="1"/>
</dbReference>
<organism evidence="1 2">
    <name type="scientific">Brachybacterium nesterenkovii</name>
    <dbReference type="NCBI Taxonomy" id="47847"/>
    <lineage>
        <taxon>Bacteria</taxon>
        <taxon>Bacillati</taxon>
        <taxon>Actinomycetota</taxon>
        <taxon>Actinomycetes</taxon>
        <taxon>Micrococcales</taxon>
        <taxon>Dermabacteraceae</taxon>
        <taxon>Brachybacterium</taxon>
    </lineage>
</organism>
<dbReference type="RefSeq" id="WP_087101697.1">
    <property type="nucleotide sequence ID" value="NZ_FWFG01000008.1"/>
</dbReference>
<dbReference type="Pfam" id="PF01547">
    <property type="entry name" value="SBP_bac_1"/>
    <property type="match status" value="1"/>
</dbReference>
<dbReference type="InterPro" id="IPR050490">
    <property type="entry name" value="Bact_solute-bd_prot1"/>
</dbReference>
<name>A0A1X6WSX5_9MICO</name>
<dbReference type="AlphaFoldDB" id="A0A1X6WSX5"/>
<dbReference type="Proteomes" id="UP000195981">
    <property type="component" value="Unassembled WGS sequence"/>
</dbReference>
<gene>
    <name evidence="1" type="ORF">FM110_00665</name>
</gene>
<dbReference type="PROSITE" id="PS51257">
    <property type="entry name" value="PROKAR_LIPOPROTEIN"/>
    <property type="match status" value="1"/>
</dbReference>
<dbReference type="EMBL" id="FWFG01000008">
    <property type="protein sequence ID" value="SLM87932.1"/>
    <property type="molecule type" value="Genomic_DNA"/>
</dbReference>
<dbReference type="SUPFAM" id="SSF53850">
    <property type="entry name" value="Periplasmic binding protein-like II"/>
    <property type="match status" value="1"/>
</dbReference>
<reference evidence="1 2" key="1">
    <citation type="submission" date="2017-02" db="EMBL/GenBank/DDBJ databases">
        <authorList>
            <person name="Peterson S.W."/>
        </authorList>
    </citation>
    <scope>NUCLEOTIDE SEQUENCE [LARGE SCALE GENOMIC DNA]</scope>
    <source>
        <strain evidence="1 2">CIP104813</strain>
    </source>
</reference>
<accession>A0A1X6WSX5</accession>
<protein>
    <submittedName>
        <fullName evidence="1">Sugar ABC transporter sugar-binding protein</fullName>
    </submittedName>
</protein>
<proteinExistence type="predicted"/>
<dbReference type="InterPro" id="IPR006059">
    <property type="entry name" value="SBP"/>
</dbReference>
<evidence type="ECO:0000313" key="2">
    <source>
        <dbReference type="Proteomes" id="UP000195981"/>
    </source>
</evidence>
<dbReference type="OrthoDB" id="8317736at2"/>
<keyword evidence="2" id="KW-1185">Reference proteome</keyword>
<sequence length="436" mass="46289">MAHVTRRGVLAGIGLSIPAMTMMTACGGGKKPGGAGSSSELSAWILTGAKEKVFQDSFDRWNEKNPDDKFTTQSFANDAYKEKIRTAVGAGNAPTLILTWGGGTMKDYAANGDIIDLTGKVDGIAGRTIESIMQVAAVDGKQYGVPNNDTQPVFLYYNKDLFEQNKVTPPTTWTELMAAVETFKGAGIIPIALAGSSVWPELMWIEYLADRIGGEGVFQKIEANEKDAWSDPAITSSLEKIVELVDAGAFGDGFGSVTADSGADCALVHTGKAAMLLQGSWNYGTFKQDAPDFVSGGKLGYLTFPTVDGGTGDPANIVGNPNNYWSVSAKADEAVQTKAIEYLNDYNLDDTMVADLVAAGVIPSNTGVEDELAASDDADYLTSAYTMVQNAPHFQLSWDQALESSQSQQLLDSLSQVFLGQLDPAGFVTAMNATIK</sequence>
<evidence type="ECO:0000313" key="1">
    <source>
        <dbReference type="EMBL" id="SLM87932.1"/>
    </source>
</evidence>
<dbReference type="Gene3D" id="3.40.190.10">
    <property type="entry name" value="Periplasmic binding protein-like II"/>
    <property type="match status" value="2"/>
</dbReference>
<dbReference type="PANTHER" id="PTHR43649:SF14">
    <property type="entry name" value="BLR3389 PROTEIN"/>
    <property type="match status" value="1"/>
</dbReference>